<evidence type="ECO:0000313" key="3">
    <source>
        <dbReference type="Proteomes" id="UP000298493"/>
    </source>
</evidence>
<organism evidence="2 3">
    <name type="scientific">Venturia nashicola</name>
    <dbReference type="NCBI Taxonomy" id="86259"/>
    <lineage>
        <taxon>Eukaryota</taxon>
        <taxon>Fungi</taxon>
        <taxon>Dikarya</taxon>
        <taxon>Ascomycota</taxon>
        <taxon>Pezizomycotina</taxon>
        <taxon>Dothideomycetes</taxon>
        <taxon>Pleosporomycetidae</taxon>
        <taxon>Venturiales</taxon>
        <taxon>Venturiaceae</taxon>
        <taxon>Venturia</taxon>
    </lineage>
</organism>
<dbReference type="AlphaFoldDB" id="A0A4Z1PK54"/>
<dbReference type="Proteomes" id="UP000298493">
    <property type="component" value="Unassembled WGS sequence"/>
</dbReference>
<name>A0A4Z1PK54_9PEZI</name>
<evidence type="ECO:0000256" key="1">
    <source>
        <dbReference type="SAM" id="MobiDB-lite"/>
    </source>
</evidence>
<accession>A0A4Z1PK54</accession>
<keyword evidence="3" id="KW-1185">Reference proteome</keyword>
<reference evidence="2 3" key="1">
    <citation type="submission" date="2019-04" db="EMBL/GenBank/DDBJ databases">
        <title>High contiguity whole genome sequence and gene annotation resource for two Venturia nashicola isolates.</title>
        <authorList>
            <person name="Prokchorchik M."/>
            <person name="Won K."/>
            <person name="Lee Y."/>
            <person name="Choi E.D."/>
            <person name="Segonzac C."/>
            <person name="Sohn K.H."/>
        </authorList>
    </citation>
    <scope>NUCLEOTIDE SEQUENCE [LARGE SCALE GENOMIC DNA]</scope>
    <source>
        <strain evidence="2 3">PRI2</strain>
    </source>
</reference>
<proteinExistence type="predicted"/>
<dbReference type="EMBL" id="SNSC02000003">
    <property type="protein sequence ID" value="TID26016.1"/>
    <property type="molecule type" value="Genomic_DNA"/>
</dbReference>
<gene>
    <name evidence="2" type="ORF">E6O75_ATG03879</name>
</gene>
<feature type="region of interest" description="Disordered" evidence="1">
    <location>
        <begin position="54"/>
        <end position="81"/>
    </location>
</feature>
<protein>
    <submittedName>
        <fullName evidence="2">Uncharacterized protein</fullName>
    </submittedName>
</protein>
<comment type="caution">
    <text evidence="2">The sequence shown here is derived from an EMBL/GenBank/DDBJ whole genome shotgun (WGS) entry which is preliminary data.</text>
</comment>
<feature type="region of interest" description="Disordered" evidence="1">
    <location>
        <begin position="1"/>
        <end position="23"/>
    </location>
</feature>
<sequence>MVAQSVSMDGIDRNGRSKINGMPPAVSQNSTVAFFRSNIEMIIMICVIDANLTTSESSSGPRDPATSSGGSSCSEPQESNAEVLHLPHGAMLLCTMWSTSRSRGARNCRAGISFTEKPDLRPDINLPQYSSAAVQPLK</sequence>
<feature type="compositionally biased region" description="Polar residues" evidence="1">
    <location>
        <begin position="54"/>
        <end position="80"/>
    </location>
</feature>
<evidence type="ECO:0000313" key="2">
    <source>
        <dbReference type="EMBL" id="TID26016.1"/>
    </source>
</evidence>